<gene>
    <name evidence="2" type="ORF">EWE74_18920</name>
</gene>
<organism evidence="2 3">
    <name type="scientific">Sphingobacterium corticibacterium</name>
    <dbReference type="NCBI Taxonomy" id="2484746"/>
    <lineage>
        <taxon>Bacteria</taxon>
        <taxon>Pseudomonadati</taxon>
        <taxon>Bacteroidota</taxon>
        <taxon>Sphingobacteriia</taxon>
        <taxon>Sphingobacteriales</taxon>
        <taxon>Sphingobacteriaceae</taxon>
        <taxon>Sphingobacterium</taxon>
    </lineage>
</organism>
<comment type="caution">
    <text evidence="2">The sequence shown here is derived from an EMBL/GenBank/DDBJ whole genome shotgun (WGS) entry which is preliminary data.</text>
</comment>
<evidence type="ECO:0000313" key="2">
    <source>
        <dbReference type="EMBL" id="RZF58127.1"/>
    </source>
</evidence>
<dbReference type="EMBL" id="SGIT01000005">
    <property type="protein sequence ID" value="RZF58127.1"/>
    <property type="molecule type" value="Genomic_DNA"/>
</dbReference>
<dbReference type="OrthoDB" id="9771112at2"/>
<reference evidence="2 3" key="1">
    <citation type="submission" date="2019-02" db="EMBL/GenBank/DDBJ databases">
        <authorList>
            <person name="Li Y."/>
        </authorList>
    </citation>
    <scope>NUCLEOTIDE SEQUENCE [LARGE SCALE GENOMIC DNA]</scope>
    <source>
        <strain evidence="2 3">30C10-4-7</strain>
    </source>
</reference>
<sequence>MKNAGAGAPSVVATLWSVNDVASEKLMVDFYKKLQKILRDD</sequence>
<keyword evidence="3" id="KW-1185">Reference proteome</keyword>
<protein>
    <submittedName>
        <fullName evidence="2">CHAT domain-containing protein</fullName>
    </submittedName>
</protein>
<feature type="domain" description="CHAT" evidence="1">
    <location>
        <begin position="4"/>
        <end position="36"/>
    </location>
</feature>
<name>A0A4Q6XNY2_9SPHI</name>
<dbReference type="RefSeq" id="WP_130143230.1">
    <property type="nucleotide sequence ID" value="NZ_SGIT01000005.1"/>
</dbReference>
<evidence type="ECO:0000313" key="3">
    <source>
        <dbReference type="Proteomes" id="UP000292855"/>
    </source>
</evidence>
<dbReference type="InterPro" id="IPR024983">
    <property type="entry name" value="CHAT_dom"/>
</dbReference>
<evidence type="ECO:0000259" key="1">
    <source>
        <dbReference type="Pfam" id="PF12770"/>
    </source>
</evidence>
<accession>A0A4Q6XNY2</accession>
<dbReference type="Proteomes" id="UP000292855">
    <property type="component" value="Unassembled WGS sequence"/>
</dbReference>
<proteinExistence type="predicted"/>
<dbReference type="Pfam" id="PF12770">
    <property type="entry name" value="CHAT"/>
    <property type="match status" value="1"/>
</dbReference>
<dbReference type="AlphaFoldDB" id="A0A4Q6XNY2"/>